<dbReference type="AlphaFoldDB" id="A0L9K3"/>
<sequence length="117" mass="12586" precursor="true">MKAGWIAKLGLTLMGSVMLGGCVLADFSMPWEKKVEASDIPTREPLEIPPDLYKLPDANYKPQKPGSAAEVDASTQAGEAASQILFGEGQVGETPSPDDRVQSGRKSQETLPDWLNQ</sequence>
<dbReference type="OrthoDB" id="9901288at2"/>
<reference evidence="2 3" key="2">
    <citation type="journal article" date="2012" name="Int. J. Syst. Evol. Microbiol.">
        <title>Magnetococcus marinus gen. nov., sp. nov., a marine, magnetotactic bacterium that represents a novel lineage (Magnetococcaceae fam. nov.; Magnetococcales ord. nov.) at the base of the Alphaproteobacteria.</title>
        <authorList>
            <person name="Bazylinski D.A."/>
            <person name="Williams T.J."/>
            <person name="Lefevre C.T."/>
            <person name="Berg R.J."/>
            <person name="Zhang C.L."/>
            <person name="Bowser S.S."/>
            <person name="Dean A.J."/>
            <person name="Beveridge T.J."/>
        </authorList>
    </citation>
    <scope>NUCLEOTIDE SEQUENCE [LARGE SCALE GENOMIC DNA]</scope>
    <source>
        <strain evidence="3">ATCC BAA-1437 / JCM 17883 / MC-1</strain>
    </source>
</reference>
<gene>
    <name evidence="2" type="ordered locus">Mmc1_2145</name>
</gene>
<proteinExistence type="predicted"/>
<feature type="compositionally biased region" description="Basic and acidic residues" evidence="1">
    <location>
        <begin position="36"/>
        <end position="46"/>
    </location>
</feature>
<reference evidence="3" key="1">
    <citation type="journal article" date="2009" name="Appl. Environ. Microbiol.">
        <title>Complete genome sequence of the chemolithoautotrophic marine magnetotactic coccus strain MC-1.</title>
        <authorList>
            <person name="Schubbe S."/>
            <person name="Williams T.J."/>
            <person name="Xie G."/>
            <person name="Kiss H.E."/>
            <person name="Brettin T.S."/>
            <person name="Martinez D."/>
            <person name="Ross C.A."/>
            <person name="Schuler D."/>
            <person name="Cox B.L."/>
            <person name="Nealson K.H."/>
            <person name="Bazylinski D.A."/>
        </authorList>
    </citation>
    <scope>NUCLEOTIDE SEQUENCE [LARGE SCALE GENOMIC DNA]</scope>
    <source>
        <strain evidence="3">ATCC BAA-1437 / JCM 17883 / MC-1</strain>
    </source>
</reference>
<dbReference type="PROSITE" id="PS51257">
    <property type="entry name" value="PROKAR_LIPOPROTEIN"/>
    <property type="match status" value="1"/>
</dbReference>
<organism evidence="2 3">
    <name type="scientific">Magnetococcus marinus (strain ATCC BAA-1437 / JCM 17883 / MC-1)</name>
    <dbReference type="NCBI Taxonomy" id="156889"/>
    <lineage>
        <taxon>Bacteria</taxon>
        <taxon>Pseudomonadati</taxon>
        <taxon>Pseudomonadota</taxon>
        <taxon>Magnetococcia</taxon>
        <taxon>Magnetococcales</taxon>
        <taxon>Magnetococcaceae</taxon>
        <taxon>Magnetococcus</taxon>
    </lineage>
</organism>
<keyword evidence="3" id="KW-1185">Reference proteome</keyword>
<name>A0L9K3_MAGMM</name>
<evidence type="ECO:0000313" key="2">
    <source>
        <dbReference type="EMBL" id="ABK44646.1"/>
    </source>
</evidence>
<protein>
    <recommendedName>
        <fullName evidence="4">Lipoprotein</fullName>
    </recommendedName>
</protein>
<dbReference type="EMBL" id="CP000471">
    <property type="protein sequence ID" value="ABK44646.1"/>
    <property type="molecule type" value="Genomic_DNA"/>
</dbReference>
<dbReference type="HOGENOM" id="CLU_2081960_0_0_5"/>
<dbReference type="RefSeq" id="WP_011713774.1">
    <property type="nucleotide sequence ID" value="NC_008576.1"/>
</dbReference>
<dbReference type="STRING" id="156889.Mmc1_2145"/>
<evidence type="ECO:0008006" key="4">
    <source>
        <dbReference type="Google" id="ProtNLM"/>
    </source>
</evidence>
<evidence type="ECO:0000256" key="1">
    <source>
        <dbReference type="SAM" id="MobiDB-lite"/>
    </source>
</evidence>
<accession>A0L9K3</accession>
<feature type="region of interest" description="Disordered" evidence="1">
    <location>
        <begin position="36"/>
        <end position="117"/>
    </location>
</feature>
<evidence type="ECO:0000313" key="3">
    <source>
        <dbReference type="Proteomes" id="UP000002586"/>
    </source>
</evidence>
<dbReference type="KEGG" id="mgm:Mmc1_2145"/>
<feature type="compositionally biased region" description="Basic and acidic residues" evidence="1">
    <location>
        <begin position="97"/>
        <end position="108"/>
    </location>
</feature>
<dbReference type="Proteomes" id="UP000002586">
    <property type="component" value="Chromosome"/>
</dbReference>